<feature type="domain" description="SGNH hydrolase-type esterase" evidence="1">
    <location>
        <begin position="36"/>
        <end position="208"/>
    </location>
</feature>
<dbReference type="InterPro" id="IPR053140">
    <property type="entry name" value="GDSL_Rv0518-like"/>
</dbReference>
<dbReference type="PANTHER" id="PTHR43784">
    <property type="entry name" value="GDSL-LIKE LIPASE/ACYLHYDROLASE, PUTATIVE (AFU_ORTHOLOGUE AFUA_2G00820)-RELATED"/>
    <property type="match status" value="1"/>
</dbReference>
<dbReference type="AlphaFoldDB" id="A0A7W8QIM0"/>
<dbReference type="Gene3D" id="3.40.50.1110">
    <property type="entry name" value="SGNH hydrolase"/>
    <property type="match status" value="1"/>
</dbReference>
<gene>
    <name evidence="2" type="ORF">HDA36_001261</name>
</gene>
<dbReference type="PANTHER" id="PTHR43784:SF2">
    <property type="entry name" value="GDSL-LIKE LIPASE_ACYLHYDROLASE, PUTATIVE (AFU_ORTHOLOGUE AFUA_2G00820)-RELATED"/>
    <property type="match status" value="1"/>
</dbReference>
<evidence type="ECO:0000313" key="3">
    <source>
        <dbReference type="Proteomes" id="UP000572635"/>
    </source>
</evidence>
<accession>A0A7W8QIM0</accession>
<evidence type="ECO:0000259" key="1">
    <source>
        <dbReference type="Pfam" id="PF13472"/>
    </source>
</evidence>
<protein>
    <submittedName>
        <fullName evidence="2">Lysophospholipase L1-like esterase</fullName>
    </submittedName>
</protein>
<dbReference type="RefSeq" id="WP_184390397.1">
    <property type="nucleotide sequence ID" value="NZ_BAAAJD010000007.1"/>
</dbReference>
<dbReference type="InterPro" id="IPR013830">
    <property type="entry name" value="SGNH_hydro"/>
</dbReference>
<reference evidence="2 3" key="1">
    <citation type="submission" date="2020-08" db="EMBL/GenBank/DDBJ databases">
        <title>Sequencing the genomes of 1000 actinobacteria strains.</title>
        <authorList>
            <person name="Klenk H.-P."/>
        </authorList>
    </citation>
    <scope>NUCLEOTIDE SEQUENCE [LARGE SCALE GENOMIC DNA]</scope>
    <source>
        <strain evidence="2 3">DSM 44551</strain>
    </source>
</reference>
<sequence length="236" mass="25110">MTTSPPPRTEESDPFCLPAARAAELLAGAPWRRFAVIGDSLSAGTGDSRPGYTTLGWADRVADALRRARPGAAYLNTGRIGATTADTIAEQMRPVRAFEPDLLHLPSGANDLFRREPDFAAIGREMHRMFALAAETGAQLSVFTLGRAFDVPGFPDWADRVRRLNAIVRELAGAHGAVLVDMWDHPANSRPDLLSADRIHFAAPGQALLAAETVRALAGVLPPDAARRSSPAGGNG</sequence>
<name>A0A7W8QIM0_9ACTN</name>
<dbReference type="InterPro" id="IPR036514">
    <property type="entry name" value="SGNH_hydro_sf"/>
</dbReference>
<organism evidence="2 3">
    <name type="scientific">Nocardiopsis composta</name>
    <dbReference type="NCBI Taxonomy" id="157465"/>
    <lineage>
        <taxon>Bacteria</taxon>
        <taxon>Bacillati</taxon>
        <taxon>Actinomycetota</taxon>
        <taxon>Actinomycetes</taxon>
        <taxon>Streptosporangiales</taxon>
        <taxon>Nocardiopsidaceae</taxon>
        <taxon>Nocardiopsis</taxon>
    </lineage>
</organism>
<dbReference type="Proteomes" id="UP000572635">
    <property type="component" value="Unassembled WGS sequence"/>
</dbReference>
<proteinExistence type="predicted"/>
<keyword evidence="3" id="KW-1185">Reference proteome</keyword>
<comment type="caution">
    <text evidence="2">The sequence shown here is derived from an EMBL/GenBank/DDBJ whole genome shotgun (WGS) entry which is preliminary data.</text>
</comment>
<dbReference type="EMBL" id="JACHDB010000001">
    <property type="protein sequence ID" value="MBB5431177.1"/>
    <property type="molecule type" value="Genomic_DNA"/>
</dbReference>
<dbReference type="Pfam" id="PF13472">
    <property type="entry name" value="Lipase_GDSL_2"/>
    <property type="match status" value="1"/>
</dbReference>
<evidence type="ECO:0000313" key="2">
    <source>
        <dbReference type="EMBL" id="MBB5431177.1"/>
    </source>
</evidence>
<dbReference type="CDD" id="cd01832">
    <property type="entry name" value="SGNH_hydrolase_like_1"/>
    <property type="match status" value="1"/>
</dbReference>
<dbReference type="SUPFAM" id="SSF52266">
    <property type="entry name" value="SGNH hydrolase"/>
    <property type="match status" value="1"/>
</dbReference>